<name>A0A843VHX9_COLES</name>
<evidence type="ECO:0000256" key="1">
    <source>
        <dbReference type="SAM" id="MobiDB-lite"/>
    </source>
</evidence>
<feature type="region of interest" description="Disordered" evidence="1">
    <location>
        <begin position="57"/>
        <end position="87"/>
    </location>
</feature>
<comment type="caution">
    <text evidence="2">The sequence shown here is derived from an EMBL/GenBank/DDBJ whole genome shotgun (WGS) entry which is preliminary data.</text>
</comment>
<accession>A0A843VHX9</accession>
<reference evidence="2" key="1">
    <citation type="submission" date="2017-07" db="EMBL/GenBank/DDBJ databases">
        <title>Taro Niue Genome Assembly and Annotation.</title>
        <authorList>
            <person name="Atibalentja N."/>
            <person name="Keating K."/>
            <person name="Fields C.J."/>
        </authorList>
    </citation>
    <scope>NUCLEOTIDE SEQUENCE</scope>
    <source>
        <strain evidence="2">Niue_2</strain>
        <tissue evidence="2">Leaf</tissue>
    </source>
</reference>
<gene>
    <name evidence="2" type="ORF">Taro_026703</name>
</gene>
<evidence type="ECO:0000313" key="2">
    <source>
        <dbReference type="EMBL" id="MQL94057.1"/>
    </source>
</evidence>
<organism evidence="2 3">
    <name type="scientific">Colocasia esculenta</name>
    <name type="common">Wild taro</name>
    <name type="synonym">Arum esculentum</name>
    <dbReference type="NCBI Taxonomy" id="4460"/>
    <lineage>
        <taxon>Eukaryota</taxon>
        <taxon>Viridiplantae</taxon>
        <taxon>Streptophyta</taxon>
        <taxon>Embryophyta</taxon>
        <taxon>Tracheophyta</taxon>
        <taxon>Spermatophyta</taxon>
        <taxon>Magnoliopsida</taxon>
        <taxon>Liliopsida</taxon>
        <taxon>Araceae</taxon>
        <taxon>Aroideae</taxon>
        <taxon>Colocasieae</taxon>
        <taxon>Colocasia</taxon>
    </lineage>
</organism>
<keyword evidence="3" id="KW-1185">Reference proteome</keyword>
<dbReference type="AlphaFoldDB" id="A0A843VHX9"/>
<sequence length="87" mass="9745">MGFGRFSVFSPQEARVEWGKHQGIVRLHVLREVNVLQARHKIAQADGKTLVWTTHTSHNTASTSQWSGAPTDVLPLDHESRSPFPSE</sequence>
<evidence type="ECO:0000313" key="3">
    <source>
        <dbReference type="Proteomes" id="UP000652761"/>
    </source>
</evidence>
<protein>
    <submittedName>
        <fullName evidence="2">Uncharacterized protein</fullName>
    </submittedName>
</protein>
<dbReference type="Proteomes" id="UP000652761">
    <property type="component" value="Unassembled WGS sequence"/>
</dbReference>
<dbReference type="EMBL" id="NMUH01001626">
    <property type="protein sequence ID" value="MQL94057.1"/>
    <property type="molecule type" value="Genomic_DNA"/>
</dbReference>
<proteinExistence type="predicted"/>